<feature type="transmembrane region" description="Helical" evidence="11">
    <location>
        <begin position="579"/>
        <end position="597"/>
    </location>
</feature>
<dbReference type="InterPro" id="IPR036095">
    <property type="entry name" value="PTS_EIIB-like_sf"/>
</dbReference>
<keyword evidence="7" id="KW-0598">Phosphotransferase system</keyword>
<dbReference type="RefSeq" id="WP_153971724.1">
    <property type="nucleotide sequence ID" value="NZ_JACRWE010000003.1"/>
</dbReference>
<evidence type="ECO:0000259" key="14">
    <source>
        <dbReference type="PROSITE" id="PS51104"/>
    </source>
</evidence>
<evidence type="ECO:0000313" key="16">
    <source>
        <dbReference type="Proteomes" id="UP000609849"/>
    </source>
</evidence>
<evidence type="ECO:0000256" key="6">
    <source>
        <dbReference type="ARBA" id="ARBA00022679"/>
    </source>
</evidence>
<evidence type="ECO:0000256" key="8">
    <source>
        <dbReference type="ARBA" id="ARBA00022692"/>
    </source>
</evidence>
<dbReference type="CDD" id="cd00211">
    <property type="entry name" value="PTS_IIA_fru"/>
    <property type="match status" value="1"/>
</dbReference>
<evidence type="ECO:0000256" key="11">
    <source>
        <dbReference type="SAM" id="Phobius"/>
    </source>
</evidence>
<dbReference type="Gene3D" id="3.40.50.2300">
    <property type="match status" value="1"/>
</dbReference>
<feature type="domain" description="PTS EIIB type-2" evidence="13">
    <location>
        <begin position="185"/>
        <end position="282"/>
    </location>
</feature>
<dbReference type="CDD" id="cd05569">
    <property type="entry name" value="PTS_IIB_fructose"/>
    <property type="match status" value="1"/>
</dbReference>
<evidence type="ECO:0000259" key="12">
    <source>
        <dbReference type="PROSITE" id="PS51094"/>
    </source>
</evidence>
<evidence type="ECO:0000256" key="1">
    <source>
        <dbReference type="ARBA" id="ARBA00004429"/>
    </source>
</evidence>
<protein>
    <submittedName>
        <fullName evidence="15">PTS sugar transporter subunit IIA</fullName>
    </submittedName>
</protein>
<comment type="subcellular location">
    <subcellularLocation>
        <location evidence="1">Cell inner membrane</location>
        <topology evidence="1">Multi-pass membrane protein</topology>
    </subcellularLocation>
</comment>
<feature type="transmembrane region" description="Helical" evidence="11">
    <location>
        <begin position="440"/>
        <end position="465"/>
    </location>
</feature>
<evidence type="ECO:0000259" key="13">
    <source>
        <dbReference type="PROSITE" id="PS51099"/>
    </source>
</evidence>
<feature type="transmembrane region" description="Helical" evidence="11">
    <location>
        <begin position="319"/>
        <end position="339"/>
    </location>
</feature>
<keyword evidence="6" id="KW-0808">Transferase</keyword>
<organism evidence="15 16">
    <name type="scientific">Romboutsia faecis</name>
    <dbReference type="NCBI Taxonomy" id="2764597"/>
    <lineage>
        <taxon>Bacteria</taxon>
        <taxon>Bacillati</taxon>
        <taxon>Bacillota</taxon>
        <taxon>Clostridia</taxon>
        <taxon>Peptostreptococcales</taxon>
        <taxon>Peptostreptococcaceae</taxon>
        <taxon>Romboutsia</taxon>
    </lineage>
</organism>
<dbReference type="InterPro" id="IPR004715">
    <property type="entry name" value="PTS_IIA_fruc"/>
</dbReference>
<feature type="domain" description="PTS EIIC type-2" evidence="14">
    <location>
        <begin position="311"/>
        <end position="644"/>
    </location>
</feature>
<accession>A0ABR7JPH5</accession>
<dbReference type="EMBL" id="JACRWE010000003">
    <property type="protein sequence ID" value="MBC5996807.1"/>
    <property type="molecule type" value="Genomic_DNA"/>
</dbReference>
<dbReference type="SUPFAM" id="SSF55804">
    <property type="entry name" value="Phoshotransferase/anion transport protein"/>
    <property type="match status" value="1"/>
</dbReference>
<keyword evidence="8 11" id="KW-0812">Transmembrane</keyword>
<feature type="transmembrane region" description="Helical" evidence="11">
    <location>
        <begin position="472"/>
        <end position="494"/>
    </location>
</feature>
<evidence type="ECO:0000256" key="9">
    <source>
        <dbReference type="ARBA" id="ARBA00022989"/>
    </source>
</evidence>
<dbReference type="SUPFAM" id="SSF52794">
    <property type="entry name" value="PTS system IIB component-like"/>
    <property type="match status" value="1"/>
</dbReference>
<dbReference type="PROSITE" id="PS51094">
    <property type="entry name" value="PTS_EIIA_TYPE_2"/>
    <property type="match status" value="1"/>
</dbReference>
<evidence type="ECO:0000256" key="10">
    <source>
        <dbReference type="ARBA" id="ARBA00023136"/>
    </source>
</evidence>
<keyword evidence="10 11" id="KW-0472">Membrane</keyword>
<sequence length="644" mass="68893">MRITDLIDKKSINLNLKSKNKLDVIDELVELMYGSGNLKNKEEYKKAILAREELSTTGIGEGIAIPHAKTTAVKKASLSIGISKDGIDYEAFDGSLANLFFMIAAPDGANNTHLEVLARLSTILMDEEFRAKLINANSKDEFLDLINQKEIEKFPEEYEKEEIKLENDAVEIKEEIQEEIELKYPKVLAVTACPTGIAHTFMAAESLNKTANQKGVSIKVETNGSSGAKNILTNEEIEHANCIIIAADKNVDMARFNGKKVIITKVANGIHKADELIDKAVKGEAPIYHSSSYTKNSNEDLIEEEGALRKIYKNLMNGVSNMLPFVVAGGILIALSFLFDNYEIDPANFGKNTPIAAYLNMIGGYAFDFMLPVLAGYIAFSIADRPALVVGFVGGIIAKEGGAGFLGALIAGFLAGYLVIGLKKLFSSLPQALEGIKPILLFPLLGTFIISLLMTFIVMPPVVALNNGMTNFLMGLGGSSRLLLGIVVGAMMAVDMGGPVNKAAYVFGIAALEAGQFEVMAAVMAGGMVPPLAIALATTFFKNRFTEEERKSGIVNYVMGLSFITEGAIPFAAADPIHVIPACVVGSGIAGALSMLFGSALRAPHGGIFVIPVISNPIGYLIAICVGSVVGMILLSILKKPIDK</sequence>
<evidence type="ECO:0000256" key="7">
    <source>
        <dbReference type="ARBA" id="ARBA00022683"/>
    </source>
</evidence>
<dbReference type="PANTHER" id="PTHR30505:SF28">
    <property type="entry name" value="PTS SYSTEM 2-O-ALPHA-MANNOSYL-D-GLYCERATE-SPECIFIC EIIABC COMPONENT"/>
    <property type="match status" value="1"/>
</dbReference>
<feature type="transmembrane region" description="Helical" evidence="11">
    <location>
        <begin position="618"/>
        <end position="638"/>
    </location>
</feature>
<dbReference type="InterPro" id="IPR050864">
    <property type="entry name" value="Bacterial_PTS_Sugar_Transport"/>
</dbReference>
<dbReference type="PROSITE" id="PS51104">
    <property type="entry name" value="PTS_EIIC_TYPE_2"/>
    <property type="match status" value="1"/>
</dbReference>
<dbReference type="NCBIfam" id="TIGR01427">
    <property type="entry name" value="PTS_IIC_fructo"/>
    <property type="match status" value="1"/>
</dbReference>
<dbReference type="PROSITE" id="PS00372">
    <property type="entry name" value="PTS_EIIA_TYPE_2_HIS"/>
    <property type="match status" value="1"/>
</dbReference>
<evidence type="ECO:0000313" key="15">
    <source>
        <dbReference type="EMBL" id="MBC5996807.1"/>
    </source>
</evidence>
<dbReference type="Gene3D" id="3.40.930.10">
    <property type="entry name" value="Mannitol-specific EII, Chain A"/>
    <property type="match status" value="1"/>
</dbReference>
<feature type="domain" description="PTS EIIA type-2" evidence="12">
    <location>
        <begin position="5"/>
        <end position="149"/>
    </location>
</feature>
<dbReference type="InterPro" id="IPR002178">
    <property type="entry name" value="PTS_EIIA_type-2_dom"/>
</dbReference>
<keyword evidence="3" id="KW-1003">Cell membrane</keyword>
<dbReference type="InterPro" id="IPR003352">
    <property type="entry name" value="PTS_EIIC"/>
</dbReference>
<dbReference type="PANTHER" id="PTHR30505">
    <property type="entry name" value="FRUCTOSE-LIKE PERMEASE"/>
    <property type="match status" value="1"/>
</dbReference>
<dbReference type="InterPro" id="IPR003501">
    <property type="entry name" value="PTS_EIIB_2/3"/>
</dbReference>
<dbReference type="Proteomes" id="UP000609849">
    <property type="component" value="Unassembled WGS sequence"/>
</dbReference>
<dbReference type="PROSITE" id="PS51099">
    <property type="entry name" value="PTS_EIIB_TYPE_2"/>
    <property type="match status" value="1"/>
</dbReference>
<comment type="caution">
    <text evidence="15">The sequence shown here is derived from an EMBL/GenBank/DDBJ whole genome shotgun (WGS) entry which is preliminary data.</text>
</comment>
<dbReference type="InterPro" id="IPR016152">
    <property type="entry name" value="PTrfase/Anion_transptr"/>
</dbReference>
<evidence type="ECO:0000256" key="3">
    <source>
        <dbReference type="ARBA" id="ARBA00022475"/>
    </source>
</evidence>
<keyword evidence="16" id="KW-1185">Reference proteome</keyword>
<dbReference type="InterPro" id="IPR013011">
    <property type="entry name" value="PTS_EIIB_2"/>
</dbReference>
<feature type="transmembrane region" description="Helical" evidence="11">
    <location>
        <begin position="401"/>
        <end position="420"/>
    </location>
</feature>
<dbReference type="InterPro" id="IPR006327">
    <property type="entry name" value="PTS_IIC_fruc"/>
</dbReference>
<dbReference type="InterPro" id="IPR013014">
    <property type="entry name" value="PTS_EIIC_2"/>
</dbReference>
<name>A0ABR7JPH5_9FIRM</name>
<evidence type="ECO:0000256" key="5">
    <source>
        <dbReference type="ARBA" id="ARBA00022597"/>
    </source>
</evidence>
<feature type="transmembrane region" description="Helical" evidence="11">
    <location>
        <begin position="359"/>
        <end position="380"/>
    </location>
</feature>
<dbReference type="NCBIfam" id="TIGR00829">
    <property type="entry name" value="FRU"/>
    <property type="match status" value="1"/>
</dbReference>
<feature type="transmembrane region" description="Helical" evidence="11">
    <location>
        <begin position="553"/>
        <end position="573"/>
    </location>
</feature>
<dbReference type="Pfam" id="PF02378">
    <property type="entry name" value="PTS_EIIC"/>
    <property type="match status" value="1"/>
</dbReference>
<keyword evidence="9 11" id="KW-1133">Transmembrane helix</keyword>
<dbReference type="InterPro" id="IPR003353">
    <property type="entry name" value="PTS_IIB_fruc"/>
</dbReference>
<dbReference type="Pfam" id="PF02302">
    <property type="entry name" value="PTS_IIB"/>
    <property type="match status" value="1"/>
</dbReference>
<feature type="transmembrane region" description="Helical" evidence="11">
    <location>
        <begin position="519"/>
        <end position="541"/>
    </location>
</feature>
<keyword evidence="4" id="KW-0597">Phosphoprotein</keyword>
<dbReference type="Pfam" id="PF00359">
    <property type="entry name" value="PTS_EIIA_2"/>
    <property type="match status" value="1"/>
</dbReference>
<reference evidence="15 16" key="1">
    <citation type="submission" date="2020-08" db="EMBL/GenBank/DDBJ databases">
        <authorList>
            <person name="Liu C."/>
            <person name="Sun Q."/>
        </authorList>
    </citation>
    <scope>NUCLEOTIDE SEQUENCE [LARGE SCALE GENOMIC DNA]</scope>
    <source>
        <strain evidence="15 16">NSJ-18</strain>
    </source>
</reference>
<gene>
    <name evidence="15" type="ORF">H8923_08550</name>
</gene>
<keyword evidence="5 15" id="KW-0762">Sugar transport</keyword>
<evidence type="ECO:0000256" key="2">
    <source>
        <dbReference type="ARBA" id="ARBA00022448"/>
    </source>
</evidence>
<dbReference type="NCBIfam" id="TIGR00848">
    <property type="entry name" value="fruA"/>
    <property type="match status" value="1"/>
</dbReference>
<keyword evidence="2" id="KW-0813">Transport</keyword>
<evidence type="ECO:0000256" key="4">
    <source>
        <dbReference type="ARBA" id="ARBA00022553"/>
    </source>
</evidence>
<proteinExistence type="predicted"/>